<dbReference type="OrthoDB" id="7208816at2"/>
<dbReference type="NCBIfam" id="TIGR01838">
    <property type="entry name" value="PHA_synth_I"/>
    <property type="match status" value="1"/>
</dbReference>
<accession>A0A2R4XPX9</accession>
<evidence type="ECO:0000313" key="7">
    <source>
        <dbReference type="Proteomes" id="UP000244571"/>
    </source>
</evidence>
<keyword evidence="3" id="KW-0808">Transferase</keyword>
<dbReference type="PANTHER" id="PTHR36837:SF5">
    <property type="entry name" value="POLY-3-HYDROXYBUTYRATE SYNTHASE"/>
    <property type="match status" value="1"/>
</dbReference>
<dbReference type="InterPro" id="IPR051321">
    <property type="entry name" value="PHA/PHB_synthase"/>
</dbReference>
<dbReference type="RefSeq" id="WP_108623195.1">
    <property type="nucleotide sequence ID" value="NZ_CP028901.1"/>
</dbReference>
<evidence type="ECO:0000259" key="5">
    <source>
        <dbReference type="Pfam" id="PF07167"/>
    </source>
</evidence>
<dbReference type="EMBL" id="CP028901">
    <property type="protein sequence ID" value="AWB35739.1"/>
    <property type="molecule type" value="Genomic_DNA"/>
</dbReference>
<protein>
    <submittedName>
        <fullName evidence="6">Class I poly(R)-hydroxyalkanoic acid synthase</fullName>
    </submittedName>
</protein>
<evidence type="ECO:0000256" key="2">
    <source>
        <dbReference type="ARBA" id="ARBA00022490"/>
    </source>
</evidence>
<dbReference type="GO" id="GO:0005737">
    <property type="term" value="C:cytoplasm"/>
    <property type="evidence" value="ECO:0007669"/>
    <property type="project" value="UniProtKB-SubCell"/>
</dbReference>
<dbReference type="Pfam" id="PF07167">
    <property type="entry name" value="PhaC_N"/>
    <property type="match status" value="1"/>
</dbReference>
<feature type="domain" description="Poly-beta-hydroxybutyrate polymerase N-terminal" evidence="5">
    <location>
        <begin position="29"/>
        <end position="196"/>
    </location>
</feature>
<dbReference type="InterPro" id="IPR010941">
    <property type="entry name" value="PhaC_N"/>
</dbReference>
<reference evidence="6 7" key="1">
    <citation type="submission" date="2018-04" db="EMBL/GenBank/DDBJ databases">
        <title>Bordetella sp. HZ20 isolated from seawater.</title>
        <authorList>
            <person name="Sun C."/>
        </authorList>
    </citation>
    <scope>NUCLEOTIDE SEQUENCE [LARGE SCALE GENOMIC DNA]</scope>
    <source>
        <strain evidence="6 7">HZ20</strain>
    </source>
</reference>
<proteinExistence type="predicted"/>
<evidence type="ECO:0000256" key="1">
    <source>
        <dbReference type="ARBA" id="ARBA00004496"/>
    </source>
</evidence>
<dbReference type="PANTHER" id="PTHR36837">
    <property type="entry name" value="POLY(3-HYDROXYALKANOATE) POLYMERASE SUBUNIT PHAC"/>
    <property type="match status" value="1"/>
</dbReference>
<evidence type="ECO:0000313" key="6">
    <source>
        <dbReference type="EMBL" id="AWB35739.1"/>
    </source>
</evidence>
<dbReference type="Proteomes" id="UP000244571">
    <property type="component" value="Chromosome"/>
</dbReference>
<dbReference type="AlphaFoldDB" id="A0A2R4XPX9"/>
<dbReference type="Gene3D" id="3.40.50.1820">
    <property type="entry name" value="alpha/beta hydrolase"/>
    <property type="match status" value="1"/>
</dbReference>
<evidence type="ECO:0000256" key="4">
    <source>
        <dbReference type="ARBA" id="ARBA00023315"/>
    </source>
</evidence>
<keyword evidence="4" id="KW-0012">Acyltransferase</keyword>
<comment type="subcellular location">
    <subcellularLocation>
        <location evidence="1">Cytoplasm</location>
    </subcellularLocation>
</comment>
<keyword evidence="7" id="KW-1185">Reference proteome</keyword>
<keyword evidence="2" id="KW-0963">Cytoplasm</keyword>
<organism evidence="6 7">
    <name type="scientific">Orrella marina</name>
    <dbReference type="NCBI Taxonomy" id="2163011"/>
    <lineage>
        <taxon>Bacteria</taxon>
        <taxon>Pseudomonadati</taxon>
        <taxon>Pseudomonadota</taxon>
        <taxon>Betaproteobacteria</taxon>
        <taxon>Burkholderiales</taxon>
        <taxon>Alcaligenaceae</taxon>
        <taxon>Orrella</taxon>
    </lineage>
</organism>
<dbReference type="InterPro" id="IPR010963">
    <property type="entry name" value="PHA_synth_I"/>
</dbReference>
<dbReference type="InterPro" id="IPR029058">
    <property type="entry name" value="AB_hydrolase_fold"/>
</dbReference>
<evidence type="ECO:0000256" key="3">
    <source>
        <dbReference type="ARBA" id="ARBA00022679"/>
    </source>
</evidence>
<dbReference type="GO" id="GO:0042619">
    <property type="term" value="P:poly-hydroxybutyrate biosynthetic process"/>
    <property type="evidence" value="ECO:0007669"/>
    <property type="project" value="InterPro"/>
</dbReference>
<dbReference type="SUPFAM" id="SSF53474">
    <property type="entry name" value="alpha/beta-Hydrolases"/>
    <property type="match status" value="1"/>
</dbReference>
<dbReference type="KEGG" id="boz:DBV39_09030"/>
<gene>
    <name evidence="6" type="ORF">DBV39_09030</name>
</gene>
<sequence length="522" mass="58139">MLGQLQAQFMENWKALSESAANGAMPQIKDRRFKSDAWKESPAHLMMAHMYLLSSDAMKQMVKAAAVPEEVKEQLGFSVSQWVDAMSPANFLATNPEAQKLLLETGGQSLHSGIQNFMNDLAKGRITQTDESKFAVGENLAITPGSIVYRNEYFELIQYKPQTQQVYQRPLLMVPPCINKYYILDLQPGNSLIEYIVSQGFTVFVTSWRNPLPEDTDGIEKATWDDYVEDGVLNAIDLVREISGQPKINVLGFCVGGTMLSTALAVAASRRQSRVASLTLLATMLDFCDTGTLGVFANESHAKIRESQIGQGGLMTGRELSTTFSFLRPNELVWNYVVSNYLKGETPMPFDLLYWNSDSTNLPGPFFSWYFRHTYLENRLREPKALTVCGQPVDLGKIKVPAFVQASKEDHIVPWKTAYVSSQLLTGDVRFVLGASGHIAGVINPVSKNRRSYWTNDAHDNSVEPDQWFDSASEHPGSWWPEYAKWLAEQSGKLVPAPVEQGSESSPVLEPAPGSYVKVRAV</sequence>
<dbReference type="GO" id="GO:0016746">
    <property type="term" value="F:acyltransferase activity"/>
    <property type="evidence" value="ECO:0007669"/>
    <property type="project" value="UniProtKB-KW"/>
</dbReference>
<name>A0A2R4XPX9_9BURK</name>